<sequence>MKKVNVGVYDTVKEFKDGKLSGGEAKVYGLKEDGVGIPESTKNLVPQDVIDYVNTMSDKVKNGEIKVPGTEEEFNKVD</sequence>
<evidence type="ECO:0000256" key="2">
    <source>
        <dbReference type="ARBA" id="ARBA00022475"/>
    </source>
</evidence>
<organism evidence="7">
    <name type="scientific">bioreactor metagenome</name>
    <dbReference type="NCBI Taxonomy" id="1076179"/>
    <lineage>
        <taxon>unclassified sequences</taxon>
        <taxon>metagenomes</taxon>
        <taxon>ecological metagenomes</taxon>
    </lineage>
</organism>
<dbReference type="GO" id="GO:0005886">
    <property type="term" value="C:plasma membrane"/>
    <property type="evidence" value="ECO:0007669"/>
    <property type="project" value="UniProtKB-SubCell"/>
</dbReference>
<dbReference type="Pfam" id="PF02608">
    <property type="entry name" value="Bmp"/>
    <property type="match status" value="1"/>
</dbReference>
<accession>A0A645FJ30</accession>
<name>A0A645FJ30_9ZZZZ</name>
<keyword evidence="5" id="KW-0449">Lipoprotein</keyword>
<evidence type="ECO:0000313" key="7">
    <source>
        <dbReference type="EMBL" id="MPN14425.1"/>
    </source>
</evidence>
<keyword evidence="2" id="KW-1003">Cell membrane</keyword>
<dbReference type="Gene3D" id="3.40.50.2300">
    <property type="match status" value="2"/>
</dbReference>
<comment type="subcellular location">
    <subcellularLocation>
        <location evidence="1">Cell membrane</location>
    </subcellularLocation>
</comment>
<evidence type="ECO:0000256" key="5">
    <source>
        <dbReference type="ARBA" id="ARBA00023288"/>
    </source>
</evidence>
<reference evidence="7" key="1">
    <citation type="submission" date="2019-08" db="EMBL/GenBank/DDBJ databases">
        <authorList>
            <person name="Kucharzyk K."/>
            <person name="Murdoch R.W."/>
            <person name="Higgins S."/>
            <person name="Loffler F."/>
        </authorList>
    </citation>
    <scope>NUCLEOTIDE SEQUENCE</scope>
</reference>
<comment type="caution">
    <text evidence="7">The sequence shown here is derived from an EMBL/GenBank/DDBJ whole genome shotgun (WGS) entry which is preliminary data.</text>
</comment>
<keyword evidence="4" id="KW-0472">Membrane</keyword>
<keyword evidence="3" id="KW-0732">Signal</keyword>
<evidence type="ECO:0000256" key="4">
    <source>
        <dbReference type="ARBA" id="ARBA00023136"/>
    </source>
</evidence>
<feature type="domain" description="ABC transporter substrate-binding protein PnrA-like" evidence="6">
    <location>
        <begin position="2"/>
        <end position="70"/>
    </location>
</feature>
<dbReference type="InterPro" id="IPR050957">
    <property type="entry name" value="BMP_lipoprotein"/>
</dbReference>
<evidence type="ECO:0000256" key="3">
    <source>
        <dbReference type="ARBA" id="ARBA00022729"/>
    </source>
</evidence>
<proteinExistence type="predicted"/>
<dbReference type="PANTHER" id="PTHR34296:SF2">
    <property type="entry name" value="ABC TRANSPORTER GUANOSINE-BINDING PROTEIN NUPN"/>
    <property type="match status" value="1"/>
</dbReference>
<gene>
    <name evidence="7" type="ORF">SDC9_161752</name>
</gene>
<dbReference type="EMBL" id="VSSQ01061053">
    <property type="protein sequence ID" value="MPN14425.1"/>
    <property type="molecule type" value="Genomic_DNA"/>
</dbReference>
<dbReference type="PANTHER" id="PTHR34296">
    <property type="entry name" value="TRANSCRIPTIONAL ACTIVATOR PROTEIN MED"/>
    <property type="match status" value="1"/>
</dbReference>
<evidence type="ECO:0000256" key="1">
    <source>
        <dbReference type="ARBA" id="ARBA00004236"/>
    </source>
</evidence>
<evidence type="ECO:0000259" key="6">
    <source>
        <dbReference type="Pfam" id="PF02608"/>
    </source>
</evidence>
<dbReference type="InterPro" id="IPR003760">
    <property type="entry name" value="PnrA-like"/>
</dbReference>
<dbReference type="AlphaFoldDB" id="A0A645FJ30"/>
<protein>
    <recommendedName>
        <fullName evidence="6">ABC transporter substrate-binding protein PnrA-like domain-containing protein</fullName>
    </recommendedName>
</protein>